<dbReference type="GO" id="GO:0035770">
    <property type="term" value="C:ribonucleoprotein granule"/>
    <property type="evidence" value="ECO:0007669"/>
    <property type="project" value="TreeGrafter"/>
</dbReference>
<sequence>MRTQETYQLDGPPSPSGRAAAAAAAAALAASDAPPALELGAASAAAAGSESEDESRMISSEFKECRCCQDVLDVLEDEIGRMTPHNTVTALGRLAALSKRLPAAERAQVLASPPFVAALQLLARQFADMNAFQVVNALYSAAVMGAPLAKAPALMAAADAALARLSSELNARDVCSALYALALLKHARPAHGVAQLLLSRAQSLLDTGALDARGVSTVLWAAGSLGLRHSGLSSAATRALLADGGALLRGMTSQGVANCVWGLAKANGGAVDAALLEGALGAIAALGDECKPQEVLNTLWACARCRHDPGPHWAPLLRYCARHASSLAPADAASLFHALGTFGHAPDADAAAALLPRARELLPRMAPLEACSLYRGLGLSGLVNNDLYDELTSSGVPRAHAAGQLAPSTKRMAFQGFLAGRLQGVAAQMPPEAATGLAAAWRDGLAARPSCGGGSGGRRSALGAEVRALLQQLGVRHDADVATRDGLLVVDLQLRAGGGRWVALQVAGEHEFTSNGGTKLGAASLQQAVLERNGYEVRWLSAHDLGAVPRHRRPLYVAELLRALGVGVDAAALRLAEQQAEGGAAAAGAAAAAAGGPRGRGGRSGSGGRGDFDGGVVKVREAELLFDDPKVSGGRGRRGGGGGGKAGARRR</sequence>
<evidence type="ECO:0000313" key="3">
    <source>
        <dbReference type="Proteomes" id="UP000054498"/>
    </source>
</evidence>
<dbReference type="Proteomes" id="UP000054498">
    <property type="component" value="Unassembled WGS sequence"/>
</dbReference>
<proteinExistence type="predicted"/>
<dbReference type="GO" id="GO:0005759">
    <property type="term" value="C:mitochondrial matrix"/>
    <property type="evidence" value="ECO:0007669"/>
    <property type="project" value="TreeGrafter"/>
</dbReference>
<dbReference type="GO" id="GO:0003723">
    <property type="term" value="F:RNA binding"/>
    <property type="evidence" value="ECO:0007669"/>
    <property type="project" value="TreeGrafter"/>
</dbReference>
<dbReference type="OrthoDB" id="550159at2759"/>
<dbReference type="KEGG" id="mng:MNEG_8936"/>
<reference evidence="2 3" key="1">
    <citation type="journal article" date="2013" name="BMC Genomics">
        <title>Reconstruction of the lipid metabolism for the microalga Monoraphidium neglectum from its genome sequence reveals characteristics suitable for biofuel production.</title>
        <authorList>
            <person name="Bogen C."/>
            <person name="Al-Dilaimi A."/>
            <person name="Albersmeier A."/>
            <person name="Wichmann J."/>
            <person name="Grundmann M."/>
            <person name="Rupp O."/>
            <person name="Lauersen K.J."/>
            <person name="Blifernez-Klassen O."/>
            <person name="Kalinowski J."/>
            <person name="Goesmann A."/>
            <person name="Mussgnug J.H."/>
            <person name="Kruse O."/>
        </authorList>
    </citation>
    <scope>NUCLEOTIDE SEQUENCE [LARGE SCALE GENOMIC DNA]</scope>
    <source>
        <strain evidence="2 3">SAG 48.87</strain>
    </source>
</reference>
<accession>A0A0D2ME57</accession>
<feature type="compositionally biased region" description="Gly residues" evidence="1">
    <location>
        <begin position="596"/>
        <end position="609"/>
    </location>
</feature>
<dbReference type="PANTHER" id="PTHR21228:SF40">
    <property type="entry name" value="LD45607P"/>
    <property type="match status" value="1"/>
</dbReference>
<protein>
    <recommendedName>
        <fullName evidence="4">RAP domain-containing protein</fullName>
    </recommendedName>
</protein>
<gene>
    <name evidence="2" type="ORF">MNEG_8936</name>
</gene>
<dbReference type="GO" id="GO:0009507">
    <property type="term" value="C:chloroplast"/>
    <property type="evidence" value="ECO:0007669"/>
    <property type="project" value="GOC"/>
</dbReference>
<dbReference type="GeneID" id="25741811"/>
<evidence type="ECO:0000313" key="2">
    <source>
        <dbReference type="EMBL" id="KIY99026.1"/>
    </source>
</evidence>
<dbReference type="GO" id="GO:0044528">
    <property type="term" value="P:regulation of mitochondrial mRNA stability"/>
    <property type="evidence" value="ECO:0007669"/>
    <property type="project" value="TreeGrafter"/>
</dbReference>
<name>A0A0D2ME57_9CHLO</name>
<dbReference type="AlphaFoldDB" id="A0A0D2ME57"/>
<keyword evidence="3" id="KW-1185">Reference proteome</keyword>
<dbReference type="InterPro" id="IPR050870">
    <property type="entry name" value="FAST_kinase"/>
</dbReference>
<dbReference type="PANTHER" id="PTHR21228">
    <property type="entry name" value="FAST LEU-RICH DOMAIN-CONTAINING"/>
    <property type="match status" value="1"/>
</dbReference>
<feature type="compositionally biased region" description="Gly residues" evidence="1">
    <location>
        <begin position="639"/>
        <end position="651"/>
    </location>
</feature>
<feature type="region of interest" description="Disordered" evidence="1">
    <location>
        <begin position="592"/>
        <end position="614"/>
    </location>
</feature>
<dbReference type="RefSeq" id="XP_013898046.1">
    <property type="nucleotide sequence ID" value="XM_014042592.1"/>
</dbReference>
<evidence type="ECO:0000256" key="1">
    <source>
        <dbReference type="SAM" id="MobiDB-lite"/>
    </source>
</evidence>
<dbReference type="EMBL" id="KK101981">
    <property type="protein sequence ID" value="KIY99026.1"/>
    <property type="molecule type" value="Genomic_DNA"/>
</dbReference>
<organism evidence="2 3">
    <name type="scientific">Monoraphidium neglectum</name>
    <dbReference type="NCBI Taxonomy" id="145388"/>
    <lineage>
        <taxon>Eukaryota</taxon>
        <taxon>Viridiplantae</taxon>
        <taxon>Chlorophyta</taxon>
        <taxon>core chlorophytes</taxon>
        <taxon>Chlorophyceae</taxon>
        <taxon>CS clade</taxon>
        <taxon>Sphaeropleales</taxon>
        <taxon>Selenastraceae</taxon>
        <taxon>Monoraphidium</taxon>
    </lineage>
</organism>
<feature type="region of interest" description="Disordered" evidence="1">
    <location>
        <begin position="627"/>
        <end position="651"/>
    </location>
</feature>
<evidence type="ECO:0008006" key="4">
    <source>
        <dbReference type="Google" id="ProtNLM"/>
    </source>
</evidence>
<dbReference type="GO" id="GO:1901259">
    <property type="term" value="P:chloroplast rRNA processing"/>
    <property type="evidence" value="ECO:0007669"/>
    <property type="project" value="TreeGrafter"/>
</dbReference>
<dbReference type="GO" id="GO:0000963">
    <property type="term" value="P:mitochondrial RNA processing"/>
    <property type="evidence" value="ECO:0007669"/>
    <property type="project" value="TreeGrafter"/>
</dbReference>